<dbReference type="SUPFAM" id="SSF51126">
    <property type="entry name" value="Pectin lyase-like"/>
    <property type="match status" value="1"/>
</dbReference>
<dbReference type="AlphaFoldDB" id="A0AA43GRQ8"/>
<comment type="caution">
    <text evidence="1">The sequence shown here is derived from an EMBL/GenBank/DDBJ whole genome shotgun (WGS) entry which is preliminary data.</text>
</comment>
<evidence type="ECO:0008006" key="3">
    <source>
        <dbReference type="Google" id="ProtNLM"/>
    </source>
</evidence>
<dbReference type="InterPro" id="IPR012334">
    <property type="entry name" value="Pectin_lyas_fold"/>
</dbReference>
<gene>
    <name evidence="1" type="ORF">NWP17_06685</name>
</gene>
<protein>
    <recommendedName>
        <fullName evidence="3">Right handed beta helix domain-containing protein</fullName>
    </recommendedName>
</protein>
<proteinExistence type="predicted"/>
<sequence length="480" mass="53974">MKNSPLNHINISGIVSLILVFSASPVWAKEYYVDIQGSDRGQGTKTSPWRTVNKALLSVTPNQGHTIRVGKGTFYLRGTVSVPSGINLIGSGVDSTTIKGELLITGVKKITISNMNFHGNYYTYKLGIYVRDAEQLIMENLAFNGYAHQAMNFDRVTDSNISHIVIRDSSYNNRVAGQNGKQSSAFVLGNLTNVDIHDIDIDTRERGGSGIKTISDRWPKHQPWSGPPSILKNVRFYNLDIKVDKWNAWKHGWTPQMALEIWHTHCVPCEISYSNFNSTLSLVAFRNSQPPGARVRVHHNLWYGDNPFYALEVGTDNIEFDHNYIRGGSYPIAAWGHDPRNLNVHHNIFENTKGPTLIGHFRVPLSNFKFVNNTVYINNSKTRIFHFMQGERADQQISNNIFYNSSFQRNNFLSASKGVRYNIFFNIKPVGTLAFNLDPIFQRFGTQPSPYYIPTGLTGLAADMGAILPNGTPWTVGKQD</sequence>
<organism evidence="1 2">
    <name type="scientific">Chrysosporum bergii ANA360D</name>
    <dbReference type="NCBI Taxonomy" id="617107"/>
    <lineage>
        <taxon>Bacteria</taxon>
        <taxon>Bacillati</taxon>
        <taxon>Cyanobacteriota</taxon>
        <taxon>Cyanophyceae</taxon>
        <taxon>Nostocales</taxon>
        <taxon>Nodulariaceae</taxon>
        <taxon>Chrysosporum</taxon>
    </lineage>
</organism>
<reference evidence="1 2" key="1">
    <citation type="journal article" date="2023" name="J. Phycol.">
        <title>Chrysosporum ovalisporum is synonymous with the true-branching cyanobacterium Umezakia natans (Nostocales/Aphanizomenonaceae).</title>
        <authorList>
            <person name="McGregor G.B."/>
            <person name="Sendall B.C."/>
            <person name="Niiyama Y."/>
            <person name="Tuji A."/>
            <person name="Willis A."/>
        </authorList>
    </citation>
    <scope>NUCLEOTIDE SEQUENCE [LARGE SCALE GENOMIC DNA]</scope>
    <source>
        <strain evidence="1 2">ANA360D</strain>
    </source>
</reference>
<accession>A0AA43GRQ8</accession>
<dbReference type="Gene3D" id="2.160.20.10">
    <property type="entry name" value="Single-stranded right-handed beta-helix, Pectin lyase-like"/>
    <property type="match status" value="2"/>
</dbReference>
<dbReference type="Proteomes" id="UP001159387">
    <property type="component" value="Unassembled WGS sequence"/>
</dbReference>
<dbReference type="InterPro" id="IPR011050">
    <property type="entry name" value="Pectin_lyase_fold/virulence"/>
</dbReference>
<name>A0AA43GRQ8_9CYAN</name>
<dbReference type="RefSeq" id="WP_280654138.1">
    <property type="nucleotide sequence ID" value="NZ_JANQDH010000043.1"/>
</dbReference>
<evidence type="ECO:0000313" key="2">
    <source>
        <dbReference type="Proteomes" id="UP001159387"/>
    </source>
</evidence>
<dbReference type="EMBL" id="JANQDH010000043">
    <property type="protein sequence ID" value="MDH6060126.1"/>
    <property type="molecule type" value="Genomic_DNA"/>
</dbReference>
<keyword evidence="2" id="KW-1185">Reference proteome</keyword>
<evidence type="ECO:0000313" key="1">
    <source>
        <dbReference type="EMBL" id="MDH6060126.1"/>
    </source>
</evidence>